<evidence type="ECO:0000313" key="5">
    <source>
        <dbReference type="Proteomes" id="UP000245396"/>
    </source>
</evidence>
<evidence type="ECO:0000259" key="3">
    <source>
        <dbReference type="PROSITE" id="PS51186"/>
    </source>
</evidence>
<evidence type="ECO:0000256" key="2">
    <source>
        <dbReference type="ARBA" id="ARBA00023315"/>
    </source>
</evidence>
<organism evidence="4 5">
    <name type="scientific">Pseudaminobacter salicylatoxidans</name>
    <dbReference type="NCBI Taxonomy" id="93369"/>
    <lineage>
        <taxon>Bacteria</taxon>
        <taxon>Pseudomonadati</taxon>
        <taxon>Pseudomonadota</taxon>
        <taxon>Alphaproteobacteria</taxon>
        <taxon>Hyphomicrobiales</taxon>
        <taxon>Phyllobacteriaceae</taxon>
        <taxon>Pseudaminobacter</taxon>
    </lineage>
</organism>
<dbReference type="InterPro" id="IPR050832">
    <property type="entry name" value="Bact_Acetyltransf"/>
</dbReference>
<dbReference type="RefSeq" id="WP_244916172.1">
    <property type="nucleotide sequence ID" value="NZ_QGGG01000011.1"/>
</dbReference>
<feature type="domain" description="N-acetyltransferase" evidence="3">
    <location>
        <begin position="2"/>
        <end position="147"/>
    </location>
</feature>
<keyword evidence="5" id="KW-1185">Reference proteome</keyword>
<protein>
    <submittedName>
        <fullName evidence="4">Acetyltransferase (GNAT) family protein</fullName>
    </submittedName>
</protein>
<name>A0A316C4Q5_PSESE</name>
<dbReference type="PROSITE" id="PS51186">
    <property type="entry name" value="GNAT"/>
    <property type="match status" value="1"/>
</dbReference>
<dbReference type="Gene3D" id="3.40.630.30">
    <property type="match status" value="1"/>
</dbReference>
<dbReference type="AlphaFoldDB" id="A0A316C4Q5"/>
<evidence type="ECO:0000313" key="4">
    <source>
        <dbReference type="EMBL" id="PWJ80979.1"/>
    </source>
</evidence>
<dbReference type="InterPro" id="IPR000182">
    <property type="entry name" value="GNAT_dom"/>
</dbReference>
<reference evidence="4 5" key="1">
    <citation type="submission" date="2018-05" db="EMBL/GenBank/DDBJ databases">
        <title>Genomic Encyclopedia of Type Strains, Phase IV (KMG-IV): sequencing the most valuable type-strain genomes for metagenomic binning, comparative biology and taxonomic classification.</title>
        <authorList>
            <person name="Goeker M."/>
        </authorList>
    </citation>
    <scope>NUCLEOTIDE SEQUENCE [LARGE SCALE GENOMIC DNA]</scope>
    <source>
        <strain evidence="4 5">DSM 6986</strain>
    </source>
</reference>
<dbReference type="PANTHER" id="PTHR43877:SF1">
    <property type="entry name" value="ACETYLTRANSFERASE"/>
    <property type="match status" value="1"/>
</dbReference>
<dbReference type="Proteomes" id="UP000245396">
    <property type="component" value="Unassembled WGS sequence"/>
</dbReference>
<proteinExistence type="predicted"/>
<sequence length="148" mass="15907">MLKLRVPRDDEAEPLSGLCLRSKAVHGYDAAFMEACRAELMVKPAADGRMMVAVDDGTPVGFAEISVAGDACELDKLFVEPSHLGKGVGRLLLDWAKEKAVAVGARAMFIDSDPGARDFYLRMGAVEIGQVSSASIAGRFLPRLRIDL</sequence>
<dbReference type="GO" id="GO:0016747">
    <property type="term" value="F:acyltransferase activity, transferring groups other than amino-acyl groups"/>
    <property type="evidence" value="ECO:0007669"/>
    <property type="project" value="InterPro"/>
</dbReference>
<dbReference type="InterPro" id="IPR016181">
    <property type="entry name" value="Acyl_CoA_acyltransferase"/>
</dbReference>
<dbReference type="CDD" id="cd04301">
    <property type="entry name" value="NAT_SF"/>
    <property type="match status" value="1"/>
</dbReference>
<evidence type="ECO:0000256" key="1">
    <source>
        <dbReference type="ARBA" id="ARBA00022679"/>
    </source>
</evidence>
<dbReference type="EMBL" id="QGGG01000011">
    <property type="protein sequence ID" value="PWJ80979.1"/>
    <property type="molecule type" value="Genomic_DNA"/>
</dbReference>
<comment type="caution">
    <text evidence="4">The sequence shown here is derived from an EMBL/GenBank/DDBJ whole genome shotgun (WGS) entry which is preliminary data.</text>
</comment>
<dbReference type="PANTHER" id="PTHR43877">
    <property type="entry name" value="AMINOALKYLPHOSPHONATE N-ACETYLTRANSFERASE-RELATED-RELATED"/>
    <property type="match status" value="1"/>
</dbReference>
<keyword evidence="1 4" id="KW-0808">Transferase</keyword>
<accession>A0A316C4Q5</accession>
<dbReference type="Pfam" id="PF00583">
    <property type="entry name" value="Acetyltransf_1"/>
    <property type="match status" value="1"/>
</dbReference>
<gene>
    <name evidence="4" type="ORF">C7441_111100</name>
</gene>
<keyword evidence="2" id="KW-0012">Acyltransferase</keyword>
<dbReference type="SUPFAM" id="SSF55729">
    <property type="entry name" value="Acyl-CoA N-acyltransferases (Nat)"/>
    <property type="match status" value="1"/>
</dbReference>